<gene>
    <name evidence="1" type="ORF">Pfra01_002632400</name>
</gene>
<proteinExistence type="predicted"/>
<name>A0A9W7DA69_9STRA</name>
<organism evidence="1 2">
    <name type="scientific">Phytophthora fragariaefolia</name>
    <dbReference type="NCBI Taxonomy" id="1490495"/>
    <lineage>
        <taxon>Eukaryota</taxon>
        <taxon>Sar</taxon>
        <taxon>Stramenopiles</taxon>
        <taxon>Oomycota</taxon>
        <taxon>Peronosporomycetes</taxon>
        <taxon>Peronosporales</taxon>
        <taxon>Peronosporaceae</taxon>
        <taxon>Phytophthora</taxon>
    </lineage>
</organism>
<dbReference type="OrthoDB" id="139405at2759"/>
<keyword evidence="2" id="KW-1185">Reference proteome</keyword>
<dbReference type="Proteomes" id="UP001165121">
    <property type="component" value="Unassembled WGS sequence"/>
</dbReference>
<protein>
    <submittedName>
        <fullName evidence="1">Unnamed protein product</fullName>
    </submittedName>
</protein>
<accession>A0A9W7DA69</accession>
<reference evidence="1" key="1">
    <citation type="submission" date="2023-04" db="EMBL/GenBank/DDBJ databases">
        <title>Phytophthora fragariaefolia NBRC 109709.</title>
        <authorList>
            <person name="Ichikawa N."/>
            <person name="Sato H."/>
            <person name="Tonouchi N."/>
        </authorList>
    </citation>
    <scope>NUCLEOTIDE SEQUENCE</scope>
    <source>
        <strain evidence="1">NBRC 109709</strain>
    </source>
</reference>
<evidence type="ECO:0000313" key="1">
    <source>
        <dbReference type="EMBL" id="GMF60653.1"/>
    </source>
</evidence>
<comment type="caution">
    <text evidence="1">The sequence shown here is derived from an EMBL/GenBank/DDBJ whole genome shotgun (WGS) entry which is preliminary data.</text>
</comment>
<sequence length="232" mass="26407">MPKKGTANDNADARHQQIAKPYKGNATKLSSNINCDASVMDLLTPATIELANYVVKRLKEEDRGVFVQIIDQNALHQALALNHSPVPQGANADASAEAFRAWLINGARNVRPNSQVPQNSRFSLALHQLTQGEAWDIALGQWLRPRWNVQLQDNRLARSKSDWRVCDCVFDGRNRTSTSHFYYPPKHIWLMQYDEFHSYEVRSRTRAILDHNKSINACFEVLAKRISSHFSP</sequence>
<dbReference type="EMBL" id="BSXT01005495">
    <property type="protein sequence ID" value="GMF60653.1"/>
    <property type="molecule type" value="Genomic_DNA"/>
</dbReference>
<evidence type="ECO:0000313" key="2">
    <source>
        <dbReference type="Proteomes" id="UP001165121"/>
    </source>
</evidence>
<dbReference type="AlphaFoldDB" id="A0A9W7DA69"/>